<name>A0ABU6VL84_9FABA</name>
<accession>A0ABU6VL84</accession>
<feature type="region of interest" description="Disordered" evidence="1">
    <location>
        <begin position="1"/>
        <end position="48"/>
    </location>
</feature>
<feature type="compositionally biased region" description="Acidic residues" evidence="1">
    <location>
        <begin position="82"/>
        <end position="110"/>
    </location>
</feature>
<feature type="region of interest" description="Disordered" evidence="1">
    <location>
        <begin position="71"/>
        <end position="128"/>
    </location>
</feature>
<evidence type="ECO:0000256" key="1">
    <source>
        <dbReference type="SAM" id="MobiDB-lite"/>
    </source>
</evidence>
<proteinExistence type="predicted"/>
<protein>
    <submittedName>
        <fullName evidence="2">Uncharacterized protein</fullName>
    </submittedName>
</protein>
<evidence type="ECO:0000313" key="2">
    <source>
        <dbReference type="EMBL" id="MED6173849.1"/>
    </source>
</evidence>
<sequence length="149" mass="17147">MSGTGTPGGASRERQPTPEEQDQLNRSIKKVRKEDKDFTGTLSMIPREEDWMINNTEVLREQEKTKTFAQMVKEGQNRNQLEDDEMSDGESDEDEGEEDSTEDDEEEGGGEDIQKYPGIKIEKRKEGLYNITISKSKEKNYRKHGRKQS</sequence>
<dbReference type="EMBL" id="JASCZI010151641">
    <property type="protein sequence ID" value="MED6173849.1"/>
    <property type="molecule type" value="Genomic_DNA"/>
</dbReference>
<organism evidence="2 3">
    <name type="scientific">Stylosanthes scabra</name>
    <dbReference type="NCBI Taxonomy" id="79078"/>
    <lineage>
        <taxon>Eukaryota</taxon>
        <taxon>Viridiplantae</taxon>
        <taxon>Streptophyta</taxon>
        <taxon>Embryophyta</taxon>
        <taxon>Tracheophyta</taxon>
        <taxon>Spermatophyta</taxon>
        <taxon>Magnoliopsida</taxon>
        <taxon>eudicotyledons</taxon>
        <taxon>Gunneridae</taxon>
        <taxon>Pentapetalae</taxon>
        <taxon>rosids</taxon>
        <taxon>fabids</taxon>
        <taxon>Fabales</taxon>
        <taxon>Fabaceae</taxon>
        <taxon>Papilionoideae</taxon>
        <taxon>50 kb inversion clade</taxon>
        <taxon>dalbergioids sensu lato</taxon>
        <taxon>Dalbergieae</taxon>
        <taxon>Pterocarpus clade</taxon>
        <taxon>Stylosanthes</taxon>
    </lineage>
</organism>
<gene>
    <name evidence="2" type="ORF">PIB30_063559</name>
</gene>
<comment type="caution">
    <text evidence="2">The sequence shown here is derived from an EMBL/GenBank/DDBJ whole genome shotgun (WGS) entry which is preliminary data.</text>
</comment>
<reference evidence="2 3" key="1">
    <citation type="journal article" date="2023" name="Plants (Basel)">
        <title>Bridging the Gap: Combining Genomics and Transcriptomics Approaches to Understand Stylosanthes scabra, an Orphan Legume from the Brazilian Caatinga.</title>
        <authorList>
            <person name="Ferreira-Neto J.R.C."/>
            <person name="da Silva M.D."/>
            <person name="Binneck E."/>
            <person name="de Melo N.F."/>
            <person name="da Silva R.H."/>
            <person name="de Melo A.L.T.M."/>
            <person name="Pandolfi V."/>
            <person name="Bustamante F.O."/>
            <person name="Brasileiro-Vidal A.C."/>
            <person name="Benko-Iseppon A.M."/>
        </authorList>
    </citation>
    <scope>NUCLEOTIDE SEQUENCE [LARGE SCALE GENOMIC DNA]</scope>
    <source>
        <tissue evidence="2">Leaves</tissue>
    </source>
</reference>
<evidence type="ECO:0000313" key="3">
    <source>
        <dbReference type="Proteomes" id="UP001341840"/>
    </source>
</evidence>
<dbReference type="Proteomes" id="UP001341840">
    <property type="component" value="Unassembled WGS sequence"/>
</dbReference>
<keyword evidence="3" id="KW-1185">Reference proteome</keyword>